<protein>
    <submittedName>
        <fullName evidence="2">Uncharacterized protein</fullName>
    </submittedName>
</protein>
<proteinExistence type="predicted"/>
<keyword evidence="1" id="KW-1133">Transmembrane helix</keyword>
<evidence type="ECO:0000313" key="3">
    <source>
        <dbReference type="Proteomes" id="UP000824890"/>
    </source>
</evidence>
<dbReference type="EMBL" id="JAGKQM010000019">
    <property type="protein sequence ID" value="KAH0859526.1"/>
    <property type="molecule type" value="Genomic_DNA"/>
</dbReference>
<name>A0ABQ7XWU3_BRANA</name>
<keyword evidence="3" id="KW-1185">Reference proteome</keyword>
<keyword evidence="1" id="KW-0812">Transmembrane</keyword>
<reference evidence="2 3" key="1">
    <citation type="submission" date="2021-05" db="EMBL/GenBank/DDBJ databases">
        <title>Genome Assembly of Synthetic Allotetraploid Brassica napus Reveals Homoeologous Exchanges between Subgenomes.</title>
        <authorList>
            <person name="Davis J.T."/>
        </authorList>
    </citation>
    <scope>NUCLEOTIDE SEQUENCE [LARGE SCALE GENOMIC DNA]</scope>
    <source>
        <strain evidence="3">cv. Da-Ae</strain>
        <tissue evidence="2">Seedling</tissue>
    </source>
</reference>
<evidence type="ECO:0000256" key="1">
    <source>
        <dbReference type="SAM" id="Phobius"/>
    </source>
</evidence>
<evidence type="ECO:0000313" key="2">
    <source>
        <dbReference type="EMBL" id="KAH0859526.1"/>
    </source>
</evidence>
<gene>
    <name evidence="2" type="ORF">HID58_087787</name>
</gene>
<keyword evidence="1" id="KW-0472">Membrane</keyword>
<sequence length="202" mass="22433">MKIMKRTEERTQTSLSDSEDEQVSKTTLVRAGTAFTITSWSAKAKPVAAIGDLISLFYTPHKHFKRKSTLEKGKELLCVYHSLCILSSSSTSGTEDTIVRHASLILTSFSVTVFLLSVFKAGCSFLFIFDFALALLGNSPQLRPVTMVNAQRENLIGYPASRNQMYLANLPEKPGFSVISTILPKGDMRNVWISSSSRELRM</sequence>
<comment type="caution">
    <text evidence="2">The sequence shown here is derived from an EMBL/GenBank/DDBJ whole genome shotgun (WGS) entry which is preliminary data.</text>
</comment>
<organism evidence="2 3">
    <name type="scientific">Brassica napus</name>
    <name type="common">Rape</name>
    <dbReference type="NCBI Taxonomy" id="3708"/>
    <lineage>
        <taxon>Eukaryota</taxon>
        <taxon>Viridiplantae</taxon>
        <taxon>Streptophyta</taxon>
        <taxon>Embryophyta</taxon>
        <taxon>Tracheophyta</taxon>
        <taxon>Spermatophyta</taxon>
        <taxon>Magnoliopsida</taxon>
        <taxon>eudicotyledons</taxon>
        <taxon>Gunneridae</taxon>
        <taxon>Pentapetalae</taxon>
        <taxon>rosids</taxon>
        <taxon>malvids</taxon>
        <taxon>Brassicales</taxon>
        <taxon>Brassicaceae</taxon>
        <taxon>Brassiceae</taxon>
        <taxon>Brassica</taxon>
    </lineage>
</organism>
<dbReference type="Proteomes" id="UP000824890">
    <property type="component" value="Unassembled WGS sequence"/>
</dbReference>
<accession>A0ABQ7XWU3</accession>
<feature type="transmembrane region" description="Helical" evidence="1">
    <location>
        <begin position="113"/>
        <end position="137"/>
    </location>
</feature>